<sequence>MDATVRGLLITSGVDILWFAVCFTVFVLFRSLRGDRQKGAPLLTQTPGPSGESAPAPLPRHGAPSWPLSFSIASEKGTEEDEGHFDWWHRLFQIDDDLFYSTDVQTYLGFLKCSCRLLCILSLVGLVVVLPVNWTAKPLTDENLETPLDRASAQNIPPGSYRFWILYGVTWLYSVLTYLFIYQYRAMITDPDVPIRQMFNPTKYTLLVRGIHRDNIDANILYSHFRKFHKDRVVTAHLVMNYSRAIEAEHDLKWAQNKLERTRIQNAQRQREEQPELSVRPFWQCFRRVPAVRYWQEEVHYRAKLLEKIYVQGPTKGAGLGFVSFTSPDCVSDSLADPRVVGHHYDWSVLPAPPPQDIIWENIHLSDGHRLTCKLVLNFLLFVFSVFIVSPVLVLNALNPLLQDLKSALQESNFFRLFLTAYLPPLILYVVNSLLLPTLVYGVAVSSGHWRKSACQASVLHGNIIFLILNSLILPLMSVQSISAVLEQIYQTQIQQWNITFGTLVLSSSGSFAIRYLINTCFLTTAAQLLQLPQVSYRTARKAVAVSESEIKSTEEKWAFDFGYWYAFSLSVLTIVLCFSVAVPFLVPLGALYFAMKYLVDKYNFTYNVYKVELESGGVVAHTVLSYMIFACAFLQFSMSGFFVIHGSKGLTLGGCILFIVSATTFGLLAFQGTDRLFSWPTAASMGKTSPAAEPTSDDSDRLGADYVEALKQAYLHPCEIARQQPRRHGLPSSTITSTDRDPSPQRFLSPPAPRSVGGQRSAQSPSPSPPMSSPGVVNNSKNRRPRFLNDDDTNGLSLSITPTGPYGPEMSDEAALSNDNRGKRGGGAHPG</sequence>
<dbReference type="FunCoup" id="A0A0G4G798">
    <property type="interactions" value="12"/>
</dbReference>
<dbReference type="InParanoid" id="A0A0G4G798"/>
<keyword evidence="5 8" id="KW-1133">Transmembrane helix</keyword>
<comment type="subcellular location">
    <subcellularLocation>
        <location evidence="1">Membrane</location>
        <topology evidence="1">Multi-pass membrane protein</topology>
    </subcellularLocation>
</comment>
<reference evidence="12 13" key="1">
    <citation type="submission" date="2014-11" db="EMBL/GenBank/DDBJ databases">
        <authorList>
            <person name="Zhu J."/>
            <person name="Qi W."/>
            <person name="Song R."/>
        </authorList>
    </citation>
    <scope>NUCLEOTIDE SEQUENCE [LARGE SCALE GENOMIC DNA]</scope>
</reference>
<feature type="domain" description="CSC1/OSCA1-like N-terminal transmembrane" evidence="10">
    <location>
        <begin position="63"/>
        <end position="183"/>
    </location>
</feature>
<dbReference type="InterPro" id="IPR032880">
    <property type="entry name" value="CSC1/OSCA1-like_N"/>
</dbReference>
<dbReference type="EMBL" id="CDMY01000581">
    <property type="protein sequence ID" value="CEM24413.1"/>
    <property type="molecule type" value="Genomic_DNA"/>
</dbReference>
<feature type="transmembrane region" description="Helical" evidence="8">
    <location>
        <begin position="375"/>
        <end position="398"/>
    </location>
</feature>
<keyword evidence="3" id="KW-0813">Transport</keyword>
<feature type="transmembrane region" description="Helical" evidence="8">
    <location>
        <begin position="457"/>
        <end position="477"/>
    </location>
</feature>
<feature type="domain" description="CSC1/OSCA1-like cytosolic" evidence="11">
    <location>
        <begin position="204"/>
        <end position="362"/>
    </location>
</feature>
<dbReference type="OrthoDB" id="365492at2759"/>
<feature type="domain" description="CSC1/OSCA1-like 7TM region" evidence="9">
    <location>
        <begin position="375"/>
        <end position="643"/>
    </location>
</feature>
<evidence type="ECO:0000256" key="8">
    <source>
        <dbReference type="SAM" id="Phobius"/>
    </source>
</evidence>
<proteinExistence type="inferred from homology"/>
<dbReference type="STRING" id="1169540.A0A0G4G798"/>
<feature type="region of interest" description="Disordered" evidence="7">
    <location>
        <begin position="40"/>
        <end position="59"/>
    </location>
</feature>
<evidence type="ECO:0000259" key="11">
    <source>
        <dbReference type="Pfam" id="PF14703"/>
    </source>
</evidence>
<dbReference type="Pfam" id="PF14703">
    <property type="entry name" value="PHM7_cyt"/>
    <property type="match status" value="1"/>
</dbReference>
<dbReference type="InterPro" id="IPR003864">
    <property type="entry name" value="CSC1/OSCA1-like_7TM"/>
</dbReference>
<keyword evidence="4 8" id="KW-0812">Transmembrane</keyword>
<dbReference type="GO" id="GO:0005886">
    <property type="term" value="C:plasma membrane"/>
    <property type="evidence" value="ECO:0007669"/>
    <property type="project" value="TreeGrafter"/>
</dbReference>
<evidence type="ECO:0000313" key="13">
    <source>
        <dbReference type="Proteomes" id="UP000041254"/>
    </source>
</evidence>
<comment type="similarity">
    <text evidence="2">Belongs to the CSC1 (TC 1.A.17) family.</text>
</comment>
<gene>
    <name evidence="12" type="ORF">Vbra_3172</name>
</gene>
<protein>
    <recommendedName>
        <fullName evidence="14">CSC1/OSCA1-like 7TM region domain-containing protein</fullName>
    </recommendedName>
</protein>
<dbReference type="VEuPathDB" id="CryptoDB:Vbra_3172"/>
<dbReference type="Pfam" id="PF13967">
    <property type="entry name" value="RSN1_TM"/>
    <property type="match status" value="1"/>
</dbReference>
<feature type="transmembrane region" description="Helical" evidence="8">
    <location>
        <begin position="624"/>
        <end position="645"/>
    </location>
</feature>
<dbReference type="GO" id="GO:0005227">
    <property type="term" value="F:calcium-activated cation channel activity"/>
    <property type="evidence" value="ECO:0007669"/>
    <property type="project" value="InterPro"/>
</dbReference>
<dbReference type="OMA" id="YISMVEY"/>
<dbReference type="PANTHER" id="PTHR13018">
    <property type="entry name" value="PROBABLE MEMBRANE PROTEIN DUF221-RELATED"/>
    <property type="match status" value="1"/>
</dbReference>
<keyword evidence="6 8" id="KW-0472">Membrane</keyword>
<dbReference type="InterPro" id="IPR045122">
    <property type="entry name" value="Csc1-like"/>
</dbReference>
<organism evidence="12 13">
    <name type="scientific">Vitrella brassicaformis (strain CCMP3155)</name>
    <dbReference type="NCBI Taxonomy" id="1169540"/>
    <lineage>
        <taxon>Eukaryota</taxon>
        <taxon>Sar</taxon>
        <taxon>Alveolata</taxon>
        <taxon>Colpodellida</taxon>
        <taxon>Vitrellaceae</taxon>
        <taxon>Vitrella</taxon>
    </lineage>
</organism>
<evidence type="ECO:0000313" key="12">
    <source>
        <dbReference type="EMBL" id="CEM24413.1"/>
    </source>
</evidence>
<feature type="transmembrane region" description="Helical" evidence="8">
    <location>
        <begin position="161"/>
        <end position="181"/>
    </location>
</feature>
<feature type="transmembrane region" description="Helical" evidence="8">
    <location>
        <begin position="564"/>
        <end position="595"/>
    </location>
</feature>
<evidence type="ECO:0000256" key="1">
    <source>
        <dbReference type="ARBA" id="ARBA00004141"/>
    </source>
</evidence>
<evidence type="ECO:0000259" key="10">
    <source>
        <dbReference type="Pfam" id="PF13967"/>
    </source>
</evidence>
<evidence type="ECO:0008006" key="14">
    <source>
        <dbReference type="Google" id="ProtNLM"/>
    </source>
</evidence>
<dbReference type="PANTHER" id="PTHR13018:SF114">
    <property type="entry name" value="EXPRESSED PROTEIN"/>
    <property type="match status" value="1"/>
</dbReference>
<feature type="transmembrane region" description="Helical" evidence="8">
    <location>
        <begin position="426"/>
        <end position="445"/>
    </location>
</feature>
<dbReference type="Pfam" id="PF02714">
    <property type="entry name" value="RSN1_7TM"/>
    <property type="match status" value="1"/>
</dbReference>
<evidence type="ECO:0000256" key="4">
    <source>
        <dbReference type="ARBA" id="ARBA00022692"/>
    </source>
</evidence>
<evidence type="ECO:0000256" key="7">
    <source>
        <dbReference type="SAM" id="MobiDB-lite"/>
    </source>
</evidence>
<feature type="transmembrane region" description="Helical" evidence="8">
    <location>
        <begin position="117"/>
        <end position="136"/>
    </location>
</feature>
<accession>A0A0G4G798</accession>
<evidence type="ECO:0000256" key="3">
    <source>
        <dbReference type="ARBA" id="ARBA00022448"/>
    </source>
</evidence>
<feature type="transmembrane region" description="Helical" evidence="8">
    <location>
        <begin position="651"/>
        <end position="671"/>
    </location>
</feature>
<evidence type="ECO:0000256" key="5">
    <source>
        <dbReference type="ARBA" id="ARBA00022989"/>
    </source>
</evidence>
<evidence type="ECO:0000256" key="6">
    <source>
        <dbReference type="ARBA" id="ARBA00023136"/>
    </source>
</evidence>
<evidence type="ECO:0000259" key="9">
    <source>
        <dbReference type="Pfam" id="PF02714"/>
    </source>
</evidence>
<keyword evidence="13" id="KW-1185">Reference proteome</keyword>
<dbReference type="InterPro" id="IPR027815">
    <property type="entry name" value="CSC1/OSCA1-like_cyt"/>
</dbReference>
<dbReference type="AlphaFoldDB" id="A0A0G4G798"/>
<name>A0A0G4G798_VITBC</name>
<dbReference type="Proteomes" id="UP000041254">
    <property type="component" value="Unassembled WGS sequence"/>
</dbReference>
<feature type="region of interest" description="Disordered" evidence="7">
    <location>
        <begin position="722"/>
        <end position="832"/>
    </location>
</feature>
<evidence type="ECO:0000256" key="2">
    <source>
        <dbReference type="ARBA" id="ARBA00007779"/>
    </source>
</evidence>
<feature type="transmembrane region" description="Helical" evidence="8">
    <location>
        <begin position="6"/>
        <end position="29"/>
    </location>
</feature>